<sequence>MTRSANKTGRSWVPAAIAGAIVGIVLLVAGGGLVFAVVGGLAIFGIGLVLLPRGKASETEVTREVSRPAAPVQREVQTAPAPADPVATPAEPEPTPEPQATDVQPAPDVTTPTDAEQPGLTASTLVKASKALPGQVDLATRKGSWRFENKPASA</sequence>
<feature type="region of interest" description="Disordered" evidence="1">
    <location>
        <begin position="57"/>
        <end position="154"/>
    </location>
</feature>
<feature type="compositionally biased region" description="Basic and acidic residues" evidence="1">
    <location>
        <begin position="57"/>
        <end position="66"/>
    </location>
</feature>
<evidence type="ECO:0000256" key="1">
    <source>
        <dbReference type="SAM" id="MobiDB-lite"/>
    </source>
</evidence>
<feature type="compositionally biased region" description="Low complexity" evidence="1">
    <location>
        <begin position="76"/>
        <end position="90"/>
    </location>
</feature>
<dbReference type="Proteomes" id="UP001255416">
    <property type="component" value="Unassembled WGS sequence"/>
</dbReference>
<keyword evidence="3" id="KW-1185">Reference proteome</keyword>
<evidence type="ECO:0000313" key="2">
    <source>
        <dbReference type="EMBL" id="MDU9002654.1"/>
    </source>
</evidence>
<dbReference type="EMBL" id="JASMWN010000001">
    <property type="protein sequence ID" value="MDU9002654.1"/>
    <property type="molecule type" value="Genomic_DNA"/>
</dbReference>
<feature type="compositionally biased region" description="Basic and acidic residues" evidence="1">
    <location>
        <begin position="145"/>
        <end position="154"/>
    </location>
</feature>
<comment type="caution">
    <text evidence="2">The sequence shown here is derived from an EMBL/GenBank/DDBJ whole genome shotgun (WGS) entry which is preliminary data.</text>
</comment>
<reference evidence="3" key="1">
    <citation type="submission" date="2023-05" db="EMBL/GenBank/DDBJ databases">
        <title>Sedimentitalea sp. nov. JM2-8.</title>
        <authorList>
            <person name="Huang J."/>
        </authorList>
    </citation>
    <scope>NUCLEOTIDE SEQUENCE [LARGE SCALE GENOMIC DNA]</scope>
    <source>
        <strain evidence="3">KHS03</strain>
    </source>
</reference>
<organism evidence="2 3">
    <name type="scientific">Sedimentitalea todarodis</name>
    <dbReference type="NCBI Taxonomy" id="1631240"/>
    <lineage>
        <taxon>Bacteria</taxon>
        <taxon>Pseudomonadati</taxon>
        <taxon>Pseudomonadota</taxon>
        <taxon>Alphaproteobacteria</taxon>
        <taxon>Rhodobacterales</taxon>
        <taxon>Paracoccaceae</taxon>
        <taxon>Sedimentitalea</taxon>
    </lineage>
</organism>
<evidence type="ECO:0000313" key="3">
    <source>
        <dbReference type="Proteomes" id="UP001255416"/>
    </source>
</evidence>
<protein>
    <submittedName>
        <fullName evidence="2">Uncharacterized protein</fullName>
    </submittedName>
</protein>
<gene>
    <name evidence="2" type="ORF">QO231_02165</name>
</gene>
<feature type="compositionally biased region" description="Polar residues" evidence="1">
    <location>
        <begin position="110"/>
        <end position="126"/>
    </location>
</feature>
<name>A0ABU3VA63_9RHOB</name>
<accession>A0ABU3VA63</accession>
<dbReference type="RefSeq" id="WP_316772761.1">
    <property type="nucleotide sequence ID" value="NZ_JASMWN010000001.1"/>
</dbReference>
<proteinExistence type="predicted"/>